<dbReference type="CDD" id="cd17321">
    <property type="entry name" value="MFS_MMR_MDR_like"/>
    <property type="match status" value="1"/>
</dbReference>
<dbReference type="NCBIfam" id="TIGR00711">
    <property type="entry name" value="efflux_EmrB"/>
    <property type="match status" value="1"/>
</dbReference>
<feature type="transmembrane region" description="Helical" evidence="7">
    <location>
        <begin position="232"/>
        <end position="250"/>
    </location>
</feature>
<dbReference type="Pfam" id="PF07690">
    <property type="entry name" value="MFS_1"/>
    <property type="match status" value="1"/>
</dbReference>
<keyword evidence="5 7" id="KW-1133">Transmembrane helix</keyword>
<feature type="transmembrane region" description="Helical" evidence="7">
    <location>
        <begin position="170"/>
        <end position="190"/>
    </location>
</feature>
<evidence type="ECO:0000256" key="6">
    <source>
        <dbReference type="ARBA" id="ARBA00023136"/>
    </source>
</evidence>
<dbReference type="SUPFAM" id="SSF103473">
    <property type="entry name" value="MFS general substrate transporter"/>
    <property type="match status" value="1"/>
</dbReference>
<feature type="transmembrane region" description="Helical" evidence="7">
    <location>
        <begin position="144"/>
        <end position="164"/>
    </location>
</feature>
<dbReference type="AlphaFoldDB" id="A0A9W6W2W4"/>
<gene>
    <name evidence="9" type="primary">rifP</name>
    <name evidence="9" type="ORF">Afil01_22740</name>
</gene>
<feature type="transmembrane region" description="Helical" evidence="7">
    <location>
        <begin position="271"/>
        <end position="292"/>
    </location>
</feature>
<feature type="transmembrane region" description="Helical" evidence="7">
    <location>
        <begin position="332"/>
        <end position="349"/>
    </location>
</feature>
<evidence type="ECO:0000259" key="8">
    <source>
        <dbReference type="PROSITE" id="PS50850"/>
    </source>
</evidence>
<keyword evidence="2" id="KW-0813">Transport</keyword>
<name>A0A9W6W2W4_9ACTN</name>
<evidence type="ECO:0000256" key="4">
    <source>
        <dbReference type="ARBA" id="ARBA00022692"/>
    </source>
</evidence>
<dbReference type="GO" id="GO:0005886">
    <property type="term" value="C:plasma membrane"/>
    <property type="evidence" value="ECO:0007669"/>
    <property type="project" value="UniProtKB-SubCell"/>
</dbReference>
<dbReference type="InterPro" id="IPR011701">
    <property type="entry name" value="MFS"/>
</dbReference>
<organism evidence="9 10">
    <name type="scientific">Actinorhabdospora filicis</name>
    <dbReference type="NCBI Taxonomy" id="1785913"/>
    <lineage>
        <taxon>Bacteria</taxon>
        <taxon>Bacillati</taxon>
        <taxon>Actinomycetota</taxon>
        <taxon>Actinomycetes</taxon>
        <taxon>Micromonosporales</taxon>
        <taxon>Micromonosporaceae</taxon>
        <taxon>Actinorhabdospora</taxon>
    </lineage>
</organism>
<feature type="transmembrane region" description="Helical" evidence="7">
    <location>
        <begin position="202"/>
        <end position="220"/>
    </location>
</feature>
<comment type="subcellular location">
    <subcellularLocation>
        <location evidence="1">Cell membrane</location>
        <topology evidence="1">Multi-pass membrane protein</topology>
    </subcellularLocation>
</comment>
<evidence type="ECO:0000313" key="10">
    <source>
        <dbReference type="Proteomes" id="UP001165079"/>
    </source>
</evidence>
<feature type="domain" description="Major facilitator superfamily (MFS) profile" evidence="8">
    <location>
        <begin position="16"/>
        <end position="488"/>
    </location>
</feature>
<dbReference type="Proteomes" id="UP001165079">
    <property type="component" value="Unassembled WGS sequence"/>
</dbReference>
<dbReference type="RefSeq" id="WP_285662571.1">
    <property type="nucleotide sequence ID" value="NZ_BSTX01000001.1"/>
</dbReference>
<dbReference type="InterPro" id="IPR036259">
    <property type="entry name" value="MFS_trans_sf"/>
</dbReference>
<dbReference type="PANTHER" id="PTHR42718:SF42">
    <property type="entry name" value="EXPORT PROTEIN"/>
    <property type="match status" value="1"/>
</dbReference>
<protein>
    <submittedName>
        <fullName evidence="9">MFS transporter</fullName>
    </submittedName>
</protein>
<evidence type="ECO:0000256" key="2">
    <source>
        <dbReference type="ARBA" id="ARBA00022448"/>
    </source>
</evidence>
<evidence type="ECO:0000256" key="5">
    <source>
        <dbReference type="ARBA" id="ARBA00022989"/>
    </source>
</evidence>
<keyword evidence="10" id="KW-1185">Reference proteome</keyword>
<keyword evidence="3" id="KW-1003">Cell membrane</keyword>
<proteinExistence type="predicted"/>
<accession>A0A9W6W2W4</accession>
<evidence type="ECO:0000256" key="1">
    <source>
        <dbReference type="ARBA" id="ARBA00004651"/>
    </source>
</evidence>
<dbReference type="InterPro" id="IPR004638">
    <property type="entry name" value="EmrB-like"/>
</dbReference>
<feature type="transmembrane region" description="Helical" evidence="7">
    <location>
        <begin position="82"/>
        <end position="100"/>
    </location>
</feature>
<dbReference type="PANTHER" id="PTHR42718">
    <property type="entry name" value="MAJOR FACILITATOR SUPERFAMILY MULTIDRUG TRANSPORTER MFSC"/>
    <property type="match status" value="1"/>
</dbReference>
<feature type="transmembrane region" description="Helical" evidence="7">
    <location>
        <begin position="52"/>
        <end position="70"/>
    </location>
</feature>
<keyword evidence="6 7" id="KW-0472">Membrane</keyword>
<keyword evidence="4 7" id="KW-0812">Transmembrane</keyword>
<feature type="transmembrane region" description="Helical" evidence="7">
    <location>
        <begin position="112"/>
        <end position="132"/>
    </location>
</feature>
<dbReference type="Gene3D" id="1.20.1720.10">
    <property type="entry name" value="Multidrug resistance protein D"/>
    <property type="match status" value="1"/>
</dbReference>
<evidence type="ECO:0000256" key="7">
    <source>
        <dbReference type="SAM" id="Phobius"/>
    </source>
</evidence>
<feature type="transmembrane region" description="Helical" evidence="7">
    <location>
        <begin position="402"/>
        <end position="420"/>
    </location>
</feature>
<sequence length="506" mass="51959">MSEVAAVVRHPKRWLILVVLMLATLVLVVDNMALNVAIPPLTEDLGATAQEIQWIIASYILVFAGLLLTSGSLGDRFGRRKLMIIGLVVFGLASLAAAFSKNPEQLIAARTLMGVGGALVMPSTLSILITVFEEDERRKAMSAWGAVSMVGLIGGPVAGGAIIAHFWWGAVFLINVPIAAIAIAAALVWMPESKAPAGKPDVLGAILSVIGMVSLTWAITEMPKGLDRASTLAAFGVAIVALTSFVIWQVKNPNAMVPMNLFRKRNFAGGSLALTLVQIGNGGLLLVLTQYVQFVMGYTPTEAGLAFIPLAIAALVFNGVGAALGAKVGNRVLTFVGLLTIAGAFIYLANAGEGFWPLALAMGLIGAGSGVAMPAAIGSLMGEIPPEKAGVGSALNDTIQQAGAALGVAILGSLLTAGYTDAMPESAPEQAKASIGDAFGVAAQTGDTGLIATAREAFVTAQGTTFLISAGMVVAAAILAVIVLRDKKKQPGDETPQQDPELVTAA</sequence>
<dbReference type="InterPro" id="IPR020846">
    <property type="entry name" value="MFS_dom"/>
</dbReference>
<evidence type="ECO:0000313" key="9">
    <source>
        <dbReference type="EMBL" id="GLZ77467.1"/>
    </source>
</evidence>
<evidence type="ECO:0000256" key="3">
    <source>
        <dbReference type="ARBA" id="ARBA00022475"/>
    </source>
</evidence>
<dbReference type="Gene3D" id="1.20.1250.20">
    <property type="entry name" value="MFS general substrate transporter like domains"/>
    <property type="match status" value="1"/>
</dbReference>
<dbReference type="PRINTS" id="PR01036">
    <property type="entry name" value="TCRTETB"/>
</dbReference>
<feature type="transmembrane region" description="Helical" evidence="7">
    <location>
        <begin position="466"/>
        <end position="484"/>
    </location>
</feature>
<dbReference type="GO" id="GO:0022857">
    <property type="term" value="F:transmembrane transporter activity"/>
    <property type="evidence" value="ECO:0007669"/>
    <property type="project" value="InterPro"/>
</dbReference>
<comment type="caution">
    <text evidence="9">The sequence shown here is derived from an EMBL/GenBank/DDBJ whole genome shotgun (WGS) entry which is preliminary data.</text>
</comment>
<dbReference type="PROSITE" id="PS50850">
    <property type="entry name" value="MFS"/>
    <property type="match status" value="1"/>
</dbReference>
<dbReference type="EMBL" id="BSTX01000001">
    <property type="protein sequence ID" value="GLZ77467.1"/>
    <property type="molecule type" value="Genomic_DNA"/>
</dbReference>
<feature type="transmembrane region" description="Helical" evidence="7">
    <location>
        <begin position="355"/>
        <end position="381"/>
    </location>
</feature>
<reference evidence="9" key="1">
    <citation type="submission" date="2023-03" db="EMBL/GenBank/DDBJ databases">
        <title>Actinorhabdospora filicis NBRC 111898.</title>
        <authorList>
            <person name="Ichikawa N."/>
            <person name="Sato H."/>
            <person name="Tonouchi N."/>
        </authorList>
    </citation>
    <scope>NUCLEOTIDE SEQUENCE</scope>
    <source>
        <strain evidence="9">NBRC 111898</strain>
    </source>
</reference>
<feature type="transmembrane region" description="Helical" evidence="7">
    <location>
        <begin position="14"/>
        <end position="32"/>
    </location>
</feature>
<feature type="transmembrane region" description="Helical" evidence="7">
    <location>
        <begin position="304"/>
        <end position="325"/>
    </location>
</feature>